<dbReference type="UniPathway" id="UPA00558">
    <property type="reaction ID" value="UER00616"/>
</dbReference>
<comment type="caution">
    <text evidence="13">The sequence shown here is derived from an EMBL/GenBank/DDBJ whole genome shotgun (WGS) entry which is preliminary data.</text>
</comment>
<dbReference type="GO" id="GO:0006646">
    <property type="term" value="P:phosphatidylethanolamine biosynthetic process"/>
    <property type="evidence" value="ECO:0007669"/>
    <property type="project" value="UniProtKB-UniRule"/>
</dbReference>
<organism evidence="13 14">
    <name type="scientific">Calditerrivibrio nitroreducens</name>
    <dbReference type="NCBI Taxonomy" id="477976"/>
    <lineage>
        <taxon>Bacteria</taxon>
        <taxon>Pseudomonadati</taxon>
        <taxon>Deferribacterota</taxon>
        <taxon>Deferribacteres</taxon>
        <taxon>Deferribacterales</taxon>
        <taxon>Calditerrivibrionaceae</taxon>
    </lineage>
</organism>
<keyword evidence="10 11" id="KW-0670">Pyruvate</keyword>
<comment type="similarity">
    <text evidence="11">Belongs to the phosphatidylserine decarboxylase family. PSD-A subfamily.</text>
</comment>
<comment type="function">
    <text evidence="11">Catalyzes the formation of phosphatidylethanolamine (PtdEtn) from phosphatidylserine (PtdSer).</text>
</comment>
<dbReference type="GO" id="GO:0005886">
    <property type="term" value="C:plasma membrane"/>
    <property type="evidence" value="ECO:0007669"/>
    <property type="project" value="UniProtKB-SubCell"/>
</dbReference>
<dbReference type="AlphaFoldDB" id="A0A2J6WR45"/>
<keyword evidence="4 11" id="KW-0443">Lipid metabolism</keyword>
<feature type="transmembrane region" description="Helical" evidence="12">
    <location>
        <begin position="12"/>
        <end position="43"/>
    </location>
</feature>
<keyword evidence="8 11" id="KW-0456">Lyase</keyword>
<dbReference type="PANTHER" id="PTHR35809:SF1">
    <property type="entry name" value="ARCHAETIDYLSERINE DECARBOXYLASE PROENZYME-RELATED"/>
    <property type="match status" value="1"/>
</dbReference>
<keyword evidence="12" id="KW-0812">Transmembrane</keyword>
<dbReference type="EC" id="4.1.1.65" evidence="11"/>
<evidence type="ECO:0000256" key="7">
    <source>
        <dbReference type="ARBA" id="ARBA00023209"/>
    </source>
</evidence>
<accession>A0A2J6WR45</accession>
<reference evidence="13 14" key="1">
    <citation type="submission" date="2018-01" db="EMBL/GenBank/DDBJ databases">
        <title>Metagenomic assembled genomes from two thermal pools in the Uzon Caldera, Kamchatka, Russia.</title>
        <authorList>
            <person name="Wilkins L."/>
            <person name="Ettinger C."/>
        </authorList>
    </citation>
    <scope>NUCLEOTIDE SEQUENCE [LARGE SCALE GENOMIC DNA]</scope>
    <source>
        <strain evidence="13">ZAV-05</strain>
    </source>
</reference>
<keyword evidence="3 11" id="KW-0210">Decarboxylase</keyword>
<evidence type="ECO:0000256" key="11">
    <source>
        <dbReference type="HAMAP-Rule" id="MF_00664"/>
    </source>
</evidence>
<evidence type="ECO:0000256" key="12">
    <source>
        <dbReference type="SAM" id="Phobius"/>
    </source>
</evidence>
<evidence type="ECO:0000313" key="13">
    <source>
        <dbReference type="EMBL" id="PMP72854.1"/>
    </source>
</evidence>
<dbReference type="GO" id="GO:0004609">
    <property type="term" value="F:phosphatidylserine decarboxylase activity"/>
    <property type="evidence" value="ECO:0007669"/>
    <property type="project" value="UniProtKB-UniRule"/>
</dbReference>
<comment type="subcellular location">
    <subcellularLocation>
        <location evidence="11">Cell membrane</location>
        <topology evidence="11">Peripheral membrane protein</topology>
    </subcellularLocation>
</comment>
<keyword evidence="2 11" id="KW-0444">Lipid biosynthesis</keyword>
<protein>
    <recommendedName>
        <fullName evidence="11">Phosphatidylserine decarboxylase proenzyme</fullName>
        <ecNumber evidence="11">4.1.1.65</ecNumber>
    </recommendedName>
    <component>
        <recommendedName>
            <fullName evidence="11">Phosphatidylserine decarboxylase alpha chain</fullName>
        </recommendedName>
    </component>
    <component>
        <recommendedName>
            <fullName evidence="11">Phosphatidylserine decarboxylase beta chain</fullName>
        </recommendedName>
    </component>
</protein>
<comment type="catalytic activity">
    <reaction evidence="11">
        <text>a 1,2-diacyl-sn-glycero-3-phospho-L-serine + H(+) = a 1,2-diacyl-sn-glycero-3-phosphoethanolamine + CO2</text>
        <dbReference type="Rhea" id="RHEA:20828"/>
        <dbReference type="ChEBI" id="CHEBI:15378"/>
        <dbReference type="ChEBI" id="CHEBI:16526"/>
        <dbReference type="ChEBI" id="CHEBI:57262"/>
        <dbReference type="ChEBI" id="CHEBI:64612"/>
        <dbReference type="EC" id="4.1.1.65"/>
    </reaction>
</comment>
<keyword evidence="6 11" id="KW-0865">Zymogen</keyword>
<evidence type="ECO:0000256" key="9">
    <source>
        <dbReference type="ARBA" id="ARBA00023264"/>
    </source>
</evidence>
<evidence type="ECO:0000256" key="8">
    <source>
        <dbReference type="ARBA" id="ARBA00023239"/>
    </source>
</evidence>
<dbReference type="HAMAP" id="MF_00664">
    <property type="entry name" value="PS_decarb_PSD_A"/>
    <property type="match status" value="1"/>
</dbReference>
<sequence>MIAKEGFPYVAIAGGLFLIVFFLPKWFFTLLFLSLTVLFIIFFRDPERDIPVEDGIAVSGADGKIVEISEEEIDGEKFKKISVFMNIFNVHVNRVPVDGEVISVLHKPGKFLSADKKESSFVNEQNIITIQSKYGKVIVKQVAGFVARRTVSYLEPGEKVKLGDRLGIIKFSSRVDHYLPISVKINVDIDDLVYAGETIIARFQVDEEF</sequence>
<comment type="caution">
    <text evidence="11">Lacks conserved residue(s) required for the propagation of feature annotation.</text>
</comment>
<keyword evidence="5 11" id="KW-0472">Membrane</keyword>
<feature type="active site" description="Schiff-base intermediate with substrate; via pyruvic acid" evidence="11">
    <location>
        <position position="173"/>
    </location>
</feature>
<evidence type="ECO:0000256" key="2">
    <source>
        <dbReference type="ARBA" id="ARBA00022516"/>
    </source>
</evidence>
<keyword evidence="7 11" id="KW-0594">Phospholipid biosynthesis</keyword>
<dbReference type="Pfam" id="PF02666">
    <property type="entry name" value="PS_Dcarbxylase"/>
    <property type="match status" value="1"/>
</dbReference>
<evidence type="ECO:0000256" key="6">
    <source>
        <dbReference type="ARBA" id="ARBA00023145"/>
    </source>
</evidence>
<evidence type="ECO:0000256" key="3">
    <source>
        <dbReference type="ARBA" id="ARBA00022793"/>
    </source>
</evidence>
<dbReference type="Proteomes" id="UP000242881">
    <property type="component" value="Unassembled WGS sequence"/>
</dbReference>
<evidence type="ECO:0000256" key="10">
    <source>
        <dbReference type="ARBA" id="ARBA00023317"/>
    </source>
</evidence>
<comment type="subunit">
    <text evidence="11">Heterodimer of a large membrane-associated beta subunit and a small pyruvoyl-containing alpha subunit.</text>
</comment>
<feature type="modified residue" description="Pyruvic acid (Ser); by autocatalysis" evidence="11">
    <location>
        <position position="173"/>
    </location>
</feature>
<keyword evidence="1 11" id="KW-1003">Cell membrane</keyword>
<comment type="pathway">
    <text evidence="11">Phospholipid metabolism; phosphatidylethanolamine biosynthesis; phosphatidylethanolamine from CDP-diacylglycerol: step 2/2.</text>
</comment>
<dbReference type="NCBIfam" id="NF003685">
    <property type="entry name" value="PRK05305.2-5"/>
    <property type="match status" value="1"/>
</dbReference>
<evidence type="ECO:0000256" key="4">
    <source>
        <dbReference type="ARBA" id="ARBA00023098"/>
    </source>
</evidence>
<keyword evidence="9 11" id="KW-1208">Phospholipid metabolism</keyword>
<dbReference type="PANTHER" id="PTHR35809">
    <property type="entry name" value="ARCHAETIDYLSERINE DECARBOXYLASE PROENZYME-RELATED"/>
    <property type="match status" value="1"/>
</dbReference>
<comment type="cofactor">
    <cofactor evidence="11">
        <name>pyruvate</name>
        <dbReference type="ChEBI" id="CHEBI:15361"/>
    </cofactor>
    <text evidence="11">Binds 1 pyruvoyl group covalently per subunit.</text>
</comment>
<evidence type="ECO:0000256" key="1">
    <source>
        <dbReference type="ARBA" id="ARBA00022475"/>
    </source>
</evidence>
<proteinExistence type="inferred from homology"/>
<dbReference type="EMBL" id="PNIN01000015">
    <property type="protein sequence ID" value="PMP72854.1"/>
    <property type="molecule type" value="Genomic_DNA"/>
</dbReference>
<name>A0A2J6WR45_9BACT</name>
<dbReference type="InterPro" id="IPR003817">
    <property type="entry name" value="PS_Dcarbxylase"/>
</dbReference>
<feature type="chain" id="PRO_5023267594" description="Phosphatidylserine decarboxylase beta chain" evidence="11">
    <location>
        <begin position="1"/>
        <end position="172"/>
    </location>
</feature>
<feature type="chain" id="PRO_5023267593" description="Phosphatidylserine decarboxylase alpha chain" evidence="11">
    <location>
        <begin position="173"/>
        <end position="209"/>
    </location>
</feature>
<dbReference type="InterPro" id="IPR033175">
    <property type="entry name" value="PSD-A"/>
</dbReference>
<comment type="PTM">
    <text evidence="11">Is synthesized initially as an inactive proenzyme. Formation of the active enzyme involves a self-maturation process in which the active site pyruvoyl group is generated from an internal serine residue via an autocatalytic post-translational modification. Two non-identical subunits are generated from the proenzyme in this reaction, and the pyruvate is formed at the N-terminus of the alpha chain, which is derived from the carboxyl end of the proenzyme. The post-translation cleavage follows an unusual pathway, termed non-hydrolytic serinolysis, in which the side chain hydroxyl group of the serine supplies its oxygen atom to form the C-terminus of the beta chain, while the remainder of the serine residue undergoes an oxidative deamination to produce ammonia and the pyruvoyl prosthetic group on the alpha chain.</text>
</comment>
<evidence type="ECO:0000256" key="5">
    <source>
        <dbReference type="ARBA" id="ARBA00023136"/>
    </source>
</evidence>
<gene>
    <name evidence="11" type="primary">psd</name>
    <name evidence="13" type="ORF">C0187_00820</name>
</gene>
<evidence type="ECO:0000313" key="14">
    <source>
        <dbReference type="Proteomes" id="UP000242881"/>
    </source>
</evidence>
<keyword evidence="12" id="KW-1133">Transmembrane helix</keyword>